<name>A0A415S9N8_MEDGN</name>
<accession>A0A415S9N8</accession>
<protein>
    <recommendedName>
        <fullName evidence="1">Helicase ATP-binding domain-containing protein</fullName>
    </recommendedName>
</protein>
<comment type="caution">
    <text evidence="2">The sequence shown here is derived from an EMBL/GenBank/DDBJ whole genome shotgun (WGS) entry which is preliminary data.</text>
</comment>
<dbReference type="Proteomes" id="UP000285610">
    <property type="component" value="Unassembled WGS sequence"/>
</dbReference>
<dbReference type="Gene3D" id="3.40.50.300">
    <property type="entry name" value="P-loop containing nucleotide triphosphate hydrolases"/>
    <property type="match status" value="2"/>
</dbReference>
<reference evidence="2 3" key="1">
    <citation type="submission" date="2018-08" db="EMBL/GenBank/DDBJ databases">
        <title>A genome reference for cultivated species of the human gut microbiota.</title>
        <authorList>
            <person name="Zou Y."/>
            <person name="Xue W."/>
            <person name="Luo G."/>
        </authorList>
    </citation>
    <scope>NUCLEOTIDE SEQUENCE [LARGE SCALE GENOMIC DNA]</scope>
    <source>
        <strain evidence="2 3">AF33-12</strain>
    </source>
</reference>
<organism evidence="2 3">
    <name type="scientific">Mediterraneibacter gnavus</name>
    <name type="common">Ruminococcus gnavus</name>
    <dbReference type="NCBI Taxonomy" id="33038"/>
    <lineage>
        <taxon>Bacteria</taxon>
        <taxon>Bacillati</taxon>
        <taxon>Bacillota</taxon>
        <taxon>Clostridia</taxon>
        <taxon>Lachnospirales</taxon>
        <taxon>Lachnospiraceae</taxon>
        <taxon>Mediterraneibacter</taxon>
    </lineage>
</organism>
<feature type="domain" description="Helicase ATP-binding" evidence="1">
    <location>
        <begin position="230"/>
        <end position="620"/>
    </location>
</feature>
<dbReference type="AlphaFoldDB" id="A0A415S9N8"/>
<evidence type="ECO:0000313" key="3">
    <source>
        <dbReference type="Proteomes" id="UP000285610"/>
    </source>
</evidence>
<evidence type="ECO:0000259" key="1">
    <source>
        <dbReference type="SMART" id="SM00487"/>
    </source>
</evidence>
<dbReference type="EMBL" id="QRQE01000019">
    <property type="protein sequence ID" value="RHM76124.1"/>
    <property type="molecule type" value="Genomic_DNA"/>
</dbReference>
<dbReference type="RefSeq" id="WP_118444626.1">
    <property type="nucleotide sequence ID" value="NZ_JBCPGC010000063.1"/>
</dbReference>
<dbReference type="SMART" id="SM00487">
    <property type="entry name" value="DEXDc"/>
    <property type="match status" value="1"/>
</dbReference>
<gene>
    <name evidence="2" type="ORF">DWZ50_09025</name>
</gene>
<proteinExistence type="predicted"/>
<dbReference type="SUPFAM" id="SSF52540">
    <property type="entry name" value="P-loop containing nucleoside triphosphate hydrolases"/>
    <property type="match status" value="2"/>
</dbReference>
<dbReference type="InterPro" id="IPR014001">
    <property type="entry name" value="Helicase_ATP-bd"/>
</dbReference>
<dbReference type="InterPro" id="IPR027417">
    <property type="entry name" value="P-loop_NTPase"/>
</dbReference>
<sequence>MLKVTAGSVFAHLEYAVIVNKDLLLLSCYERSQMAVNGVCANIGLRSEPTRIIENGEIVASVQGEFESDTYIARIPAGRENIYQGVCISKSVNKEYLFIHKENQEEEMYAYFMNAYELPLLREWIPYLVTCALDRKHLTYANADIYGSFELQEETDIIECRMTNDDLIALVKEGLKRRKIKIAVHPQNALEFCDMDDYFEKYGHTLVRNLETQLSPLSQLKEKVDELVFISKRPYPQQAAIINGALERLTYGNYVFLVESMGAGKTLQGMGIVDGWFVKQYRKQHPGMSVKDIYSDGSLIKYRTIIMCPPHLVEKWAESIREEVPYAKVEILKELAQLVKLRKKGKKAQGKEFYIISKDSGKLSYSYIPVPNQIKKKTAGIPICRNCENVVSGGRGSICQCGERNRIIKKTRERYLGLICPECGELLLHAEGNVYDENGYLKILTPEDFAVQNSVNHFCRCCGAVLWAPTVKQMDNRIFFQKPKKKIKKWKKISHFSNRAKKARKSVWIMRGREEVYKKENMITDEEVEEMEIVGPRRYSMTRYIKKYLKGYFDLAVFDEVQDYKAGGSAQGYAMHDLIKASKKQMCLTGTIAAGYASDLFYALYRLDPARMKGKGYEYGSAGERKFVEKYGSVETVYEIQEKGQYHTMTRGKVITPTRCLPGISPLIFTDFLLDTALFLDISDLSRFLPNLYENVEIIPLEDEIREEYHRVRDVIKEYMKEEEKGSLLMGSYLQFSLSYTDMPYKREAILSPANGDEVSQPADLSYLIENGRLLLKEQALVNIVNKELEEKRNCFIYCEFTGDREEAISYRLKQILEQECTLRESEVTVLESANPPALKREEWMHQKASQGTKVFITNAKCVSTGLDFAFRYHGKDYNYPTIIFYQVGYDMIKIWQASRRHYRLNQKKECRTFYLVSECTIQIDAVQLVATKEVATSSIQGQFSAEGLSTMAKGVDARVILAQSVAEKSEQKEHGLKQMMATISERNNQGKGEINYEKMLIFSELTGFETVPDYNGTSEFSHISDDEILELLNFGTETVESQTNIFETTLQENVSESKILHIASTIKKNEVSREEKDWLDFEELLNVVMY</sequence>
<evidence type="ECO:0000313" key="2">
    <source>
        <dbReference type="EMBL" id="RHM76124.1"/>
    </source>
</evidence>